<keyword evidence="7" id="KW-0496">Mitochondrion</keyword>
<dbReference type="GO" id="GO:0015986">
    <property type="term" value="P:proton motive force-driven ATP synthesis"/>
    <property type="evidence" value="ECO:0007669"/>
    <property type="project" value="InterPro"/>
</dbReference>
<dbReference type="InterPro" id="IPR006808">
    <property type="entry name" value="ATP_synth_F0_gsu_mt"/>
</dbReference>
<evidence type="ECO:0000256" key="8">
    <source>
        <dbReference type="ARBA" id="ARBA00023136"/>
    </source>
</evidence>
<keyword evidence="9" id="KW-0066">ATP synthesis</keyword>
<evidence type="ECO:0000313" key="11">
    <source>
        <dbReference type="Proteomes" id="UP000324897"/>
    </source>
</evidence>
<dbReference type="Gramene" id="TVU34432">
    <property type="protein sequence ID" value="TVU34432"/>
    <property type="gene ID" value="EJB05_16264"/>
</dbReference>
<keyword evidence="5" id="KW-0375">Hydrogen ion transport</keyword>
<name>A0A5J9VDP3_9POAL</name>
<evidence type="ECO:0000256" key="1">
    <source>
        <dbReference type="ARBA" id="ARBA00004325"/>
    </source>
</evidence>
<dbReference type="Proteomes" id="UP000324897">
    <property type="component" value="Unassembled WGS sequence"/>
</dbReference>
<proteinExistence type="inferred from homology"/>
<reference evidence="10 11" key="1">
    <citation type="journal article" date="2019" name="Sci. Rep.">
        <title>A high-quality genome of Eragrostis curvula grass provides insights into Poaceae evolution and supports new strategies to enhance forage quality.</title>
        <authorList>
            <person name="Carballo J."/>
            <person name="Santos B.A.C.M."/>
            <person name="Zappacosta D."/>
            <person name="Garbus I."/>
            <person name="Selva J.P."/>
            <person name="Gallo C.A."/>
            <person name="Diaz A."/>
            <person name="Albertini E."/>
            <person name="Caccamo M."/>
            <person name="Echenique V."/>
        </authorList>
    </citation>
    <scope>NUCLEOTIDE SEQUENCE [LARGE SCALE GENOMIC DNA]</scope>
    <source>
        <strain evidence="11">cv. Victoria</strain>
        <tissue evidence="10">Leaf</tissue>
    </source>
</reference>
<keyword evidence="6" id="KW-0406">Ion transport</keyword>
<protein>
    <submittedName>
        <fullName evidence="10">Uncharacterized protein</fullName>
    </submittedName>
</protein>
<comment type="similarity">
    <text evidence="2">Belongs to the ATPase g subunit family.</text>
</comment>
<dbReference type="PANTHER" id="PTHR12386">
    <property type="entry name" value="ATP SYNTHASE SUBUNIT"/>
    <property type="match status" value="1"/>
</dbReference>
<gene>
    <name evidence="10" type="ORF">EJB05_16264</name>
</gene>
<evidence type="ECO:0000256" key="2">
    <source>
        <dbReference type="ARBA" id="ARBA00005699"/>
    </source>
</evidence>
<dbReference type="GO" id="GO:0015078">
    <property type="term" value="F:proton transmembrane transporter activity"/>
    <property type="evidence" value="ECO:0007669"/>
    <property type="project" value="InterPro"/>
</dbReference>
<dbReference type="AlphaFoldDB" id="A0A5J9VDP3"/>
<keyword evidence="8" id="KW-0472">Membrane</keyword>
<evidence type="ECO:0000313" key="10">
    <source>
        <dbReference type="EMBL" id="TVU34432.1"/>
    </source>
</evidence>
<feature type="non-terminal residue" evidence="10">
    <location>
        <position position="1"/>
    </location>
</feature>
<keyword evidence="11" id="KW-1185">Reference proteome</keyword>
<evidence type="ECO:0000256" key="6">
    <source>
        <dbReference type="ARBA" id="ARBA00023065"/>
    </source>
</evidence>
<comment type="subcellular location">
    <subcellularLocation>
        <location evidence="1">Mitochondrion membrane</location>
    </subcellularLocation>
</comment>
<accession>A0A5J9VDP3</accession>
<sequence>TVVEGRYYPRDLGTSTHCHRGFPLPISAAVVLLRLLPLDPRPSRLRTSHRRSTKGLGPAAMSMAARLAQLRSKAAQAAEFAAKHGEVYYKEAMEKNKQYVVQPPTVEKCQELSKQLFYTRLASLPGRYEAFWKELDGVKQVWKNRKELKVEDLGIATLFGVELYAWFCVGEIVGRGFTLTGYKV</sequence>
<dbReference type="GO" id="GO:0031966">
    <property type="term" value="C:mitochondrial membrane"/>
    <property type="evidence" value="ECO:0007669"/>
    <property type="project" value="UniProtKB-SubCell"/>
</dbReference>
<evidence type="ECO:0000256" key="5">
    <source>
        <dbReference type="ARBA" id="ARBA00022781"/>
    </source>
</evidence>
<keyword evidence="4" id="KW-0138">CF(0)</keyword>
<evidence type="ECO:0000256" key="9">
    <source>
        <dbReference type="ARBA" id="ARBA00023310"/>
    </source>
</evidence>
<evidence type="ECO:0000256" key="7">
    <source>
        <dbReference type="ARBA" id="ARBA00023128"/>
    </source>
</evidence>
<dbReference type="OrthoDB" id="437at2759"/>
<keyword evidence="3" id="KW-0813">Transport</keyword>
<evidence type="ECO:0000256" key="3">
    <source>
        <dbReference type="ARBA" id="ARBA00022448"/>
    </source>
</evidence>
<evidence type="ECO:0000256" key="4">
    <source>
        <dbReference type="ARBA" id="ARBA00022547"/>
    </source>
</evidence>
<organism evidence="10 11">
    <name type="scientific">Eragrostis curvula</name>
    <name type="common">weeping love grass</name>
    <dbReference type="NCBI Taxonomy" id="38414"/>
    <lineage>
        <taxon>Eukaryota</taxon>
        <taxon>Viridiplantae</taxon>
        <taxon>Streptophyta</taxon>
        <taxon>Embryophyta</taxon>
        <taxon>Tracheophyta</taxon>
        <taxon>Spermatophyta</taxon>
        <taxon>Magnoliopsida</taxon>
        <taxon>Liliopsida</taxon>
        <taxon>Poales</taxon>
        <taxon>Poaceae</taxon>
        <taxon>PACMAD clade</taxon>
        <taxon>Chloridoideae</taxon>
        <taxon>Eragrostideae</taxon>
        <taxon>Eragrostidinae</taxon>
        <taxon>Eragrostis</taxon>
    </lineage>
</organism>
<comment type="caution">
    <text evidence="10">The sequence shown here is derived from an EMBL/GenBank/DDBJ whole genome shotgun (WGS) entry which is preliminary data.</text>
</comment>
<dbReference type="Pfam" id="PF04718">
    <property type="entry name" value="ATP-synt_G"/>
    <property type="match status" value="1"/>
</dbReference>
<dbReference type="EMBL" id="RWGY01000009">
    <property type="protein sequence ID" value="TVU34432.1"/>
    <property type="molecule type" value="Genomic_DNA"/>
</dbReference>
<dbReference type="GO" id="GO:0045259">
    <property type="term" value="C:proton-transporting ATP synthase complex"/>
    <property type="evidence" value="ECO:0007669"/>
    <property type="project" value="UniProtKB-KW"/>
</dbReference>